<dbReference type="AlphaFoldDB" id="A0A432WNW8"/>
<keyword evidence="3 5" id="KW-1015">Disulfide bond</keyword>
<feature type="domain" description="DSBA-like thioredoxin" evidence="8">
    <location>
        <begin position="67"/>
        <end position="196"/>
    </location>
</feature>
<dbReference type="EMBL" id="PIPP01000006">
    <property type="protein sequence ID" value="RUO35451.1"/>
    <property type="molecule type" value="Genomic_DNA"/>
</dbReference>
<feature type="chain" id="PRO_5019346224" description="Thiol:disulfide interchange protein" evidence="7">
    <location>
        <begin position="22"/>
        <end position="206"/>
    </location>
</feature>
<evidence type="ECO:0000256" key="4">
    <source>
        <dbReference type="ARBA" id="ARBA00023284"/>
    </source>
</evidence>
<dbReference type="OrthoDB" id="9784896at2"/>
<dbReference type="InterPro" id="IPR036249">
    <property type="entry name" value="Thioredoxin-like_sf"/>
</dbReference>
<feature type="disulfide bond" description="Redox-active" evidence="6">
    <location>
        <begin position="51"/>
        <end position="54"/>
    </location>
</feature>
<dbReference type="PANTHER" id="PTHR35891:SF2">
    <property type="entry name" value="THIOL:DISULFIDE INTERCHANGE PROTEIN DSBA"/>
    <property type="match status" value="1"/>
</dbReference>
<protein>
    <recommendedName>
        <fullName evidence="5">Thiol:disulfide interchange protein</fullName>
    </recommendedName>
</protein>
<sequence>MKKLVVALFVFVFVALAPAQAQEFEEGVHYRVVSDTVSRNPEIIDFFSFYCNGCYQYAPFSDMLKAEFGDAFQKYHVNLVVPNAAIRDNIQAIWATAIMLGVDEQFKERMFQKHFVRNDFTNSVAEAKQVMLDLGVEEETYNRAFGSMQVRGLSNRMNSLQREFAISRTPTYIVNRKYEMLPGGFNDSANFFDDYLKLAAYLLEKR</sequence>
<dbReference type="Proteomes" id="UP000286934">
    <property type="component" value="Unassembled WGS sequence"/>
</dbReference>
<dbReference type="Pfam" id="PF01323">
    <property type="entry name" value="DSBA"/>
    <property type="match status" value="1"/>
</dbReference>
<keyword evidence="9" id="KW-0413">Isomerase</keyword>
<dbReference type="InterPro" id="IPR001853">
    <property type="entry name" value="DSBA-like_thioredoxin_dom"/>
</dbReference>
<keyword evidence="2 7" id="KW-0732">Signal</keyword>
<comment type="caution">
    <text evidence="9">The sequence shown here is derived from an EMBL/GenBank/DDBJ whole genome shotgun (WGS) entry which is preliminary data.</text>
</comment>
<dbReference type="PANTHER" id="PTHR35891">
    <property type="entry name" value="THIOL:DISULFIDE INTERCHANGE PROTEIN DSBA"/>
    <property type="match status" value="1"/>
</dbReference>
<evidence type="ECO:0000256" key="3">
    <source>
        <dbReference type="ARBA" id="ARBA00023157"/>
    </source>
</evidence>
<evidence type="ECO:0000256" key="2">
    <source>
        <dbReference type="ARBA" id="ARBA00022729"/>
    </source>
</evidence>
<evidence type="ECO:0000256" key="7">
    <source>
        <dbReference type="SAM" id="SignalP"/>
    </source>
</evidence>
<evidence type="ECO:0000256" key="6">
    <source>
        <dbReference type="PIRSR" id="PIRSR001488-1"/>
    </source>
</evidence>
<accession>A0A432WNW8</accession>
<dbReference type="GO" id="GO:0042597">
    <property type="term" value="C:periplasmic space"/>
    <property type="evidence" value="ECO:0007669"/>
    <property type="project" value="UniProtKB-SubCell"/>
</dbReference>
<dbReference type="Gene3D" id="3.40.30.10">
    <property type="entry name" value="Glutaredoxin"/>
    <property type="match status" value="1"/>
</dbReference>
<dbReference type="RefSeq" id="WP_126808582.1">
    <property type="nucleotide sequence ID" value="NZ_PIPP01000006.1"/>
</dbReference>
<reference evidence="10" key="1">
    <citation type="journal article" date="2018" name="Front. Microbiol.">
        <title>Genome-Based Analysis Reveals the Taxonomy and Diversity of the Family Idiomarinaceae.</title>
        <authorList>
            <person name="Liu Y."/>
            <person name="Lai Q."/>
            <person name="Shao Z."/>
        </authorList>
    </citation>
    <scope>NUCLEOTIDE SEQUENCE [LARGE SCALE GENOMIC DNA]</scope>
    <source>
        <strain evidence="10">AIS</strain>
    </source>
</reference>
<comment type="subcellular location">
    <subcellularLocation>
        <location evidence="5">Periplasm</location>
    </subcellularLocation>
</comment>
<gene>
    <name evidence="9" type="ORF">CWE13_10995</name>
</gene>
<evidence type="ECO:0000256" key="5">
    <source>
        <dbReference type="PIRNR" id="PIRNR001488"/>
    </source>
</evidence>
<proteinExistence type="inferred from homology"/>
<dbReference type="InterPro" id="IPR023205">
    <property type="entry name" value="DsbA/DsbL"/>
</dbReference>
<evidence type="ECO:0000313" key="10">
    <source>
        <dbReference type="Proteomes" id="UP000286934"/>
    </source>
</evidence>
<feature type="signal peptide" evidence="7">
    <location>
        <begin position="1"/>
        <end position="21"/>
    </location>
</feature>
<dbReference type="PIRSF" id="PIRSF001488">
    <property type="entry name" value="Tdi_protein"/>
    <property type="match status" value="1"/>
</dbReference>
<keyword evidence="5" id="KW-0574">Periplasm</keyword>
<evidence type="ECO:0000313" key="9">
    <source>
        <dbReference type="EMBL" id="RUO35451.1"/>
    </source>
</evidence>
<organism evidence="9 10">
    <name type="scientific">Aliidiomarina shirensis</name>
    <dbReference type="NCBI Taxonomy" id="1048642"/>
    <lineage>
        <taxon>Bacteria</taxon>
        <taxon>Pseudomonadati</taxon>
        <taxon>Pseudomonadota</taxon>
        <taxon>Gammaproteobacteria</taxon>
        <taxon>Alteromonadales</taxon>
        <taxon>Idiomarinaceae</taxon>
        <taxon>Aliidiomarina</taxon>
    </lineage>
</organism>
<keyword evidence="10" id="KW-1185">Reference proteome</keyword>
<dbReference type="SUPFAM" id="SSF52833">
    <property type="entry name" value="Thioredoxin-like"/>
    <property type="match status" value="1"/>
</dbReference>
<dbReference type="GO" id="GO:0016853">
    <property type="term" value="F:isomerase activity"/>
    <property type="evidence" value="ECO:0007669"/>
    <property type="project" value="UniProtKB-KW"/>
</dbReference>
<name>A0A432WNW8_9GAMM</name>
<dbReference type="GO" id="GO:0016491">
    <property type="term" value="F:oxidoreductase activity"/>
    <property type="evidence" value="ECO:0007669"/>
    <property type="project" value="InterPro"/>
</dbReference>
<evidence type="ECO:0000256" key="1">
    <source>
        <dbReference type="ARBA" id="ARBA00005791"/>
    </source>
</evidence>
<dbReference type="InterPro" id="IPR050824">
    <property type="entry name" value="Thiol_disulfide_DsbA"/>
</dbReference>
<evidence type="ECO:0000259" key="8">
    <source>
        <dbReference type="Pfam" id="PF01323"/>
    </source>
</evidence>
<comment type="similarity">
    <text evidence="1">Belongs to the thioredoxin family. DsbA subfamily.</text>
</comment>
<keyword evidence="4" id="KW-0676">Redox-active center</keyword>